<reference evidence="1 3" key="1">
    <citation type="journal article" date="2011" name="Nature">
        <title>The Medicago genome provides insight into the evolution of rhizobial symbioses.</title>
        <authorList>
            <person name="Young N.D."/>
            <person name="Debelle F."/>
            <person name="Oldroyd G.E."/>
            <person name="Geurts R."/>
            <person name="Cannon S.B."/>
            <person name="Udvardi M.K."/>
            <person name="Benedito V.A."/>
            <person name="Mayer K.F."/>
            <person name="Gouzy J."/>
            <person name="Schoof H."/>
            <person name="Van de Peer Y."/>
            <person name="Proost S."/>
            <person name="Cook D.R."/>
            <person name="Meyers B.C."/>
            <person name="Spannagl M."/>
            <person name="Cheung F."/>
            <person name="De Mita S."/>
            <person name="Krishnakumar V."/>
            <person name="Gundlach H."/>
            <person name="Zhou S."/>
            <person name="Mudge J."/>
            <person name="Bharti A.K."/>
            <person name="Murray J.D."/>
            <person name="Naoumkina M.A."/>
            <person name="Rosen B."/>
            <person name="Silverstein K.A."/>
            <person name="Tang H."/>
            <person name="Rombauts S."/>
            <person name="Zhao P.X."/>
            <person name="Zhou P."/>
            <person name="Barbe V."/>
            <person name="Bardou P."/>
            <person name="Bechner M."/>
            <person name="Bellec A."/>
            <person name="Berger A."/>
            <person name="Berges H."/>
            <person name="Bidwell S."/>
            <person name="Bisseling T."/>
            <person name="Choisne N."/>
            <person name="Couloux A."/>
            <person name="Denny R."/>
            <person name="Deshpande S."/>
            <person name="Dai X."/>
            <person name="Doyle J.J."/>
            <person name="Dudez A.M."/>
            <person name="Farmer A.D."/>
            <person name="Fouteau S."/>
            <person name="Franken C."/>
            <person name="Gibelin C."/>
            <person name="Gish J."/>
            <person name="Goldstein S."/>
            <person name="Gonzalez A.J."/>
            <person name="Green P.J."/>
            <person name="Hallab A."/>
            <person name="Hartog M."/>
            <person name="Hua A."/>
            <person name="Humphray S.J."/>
            <person name="Jeong D.H."/>
            <person name="Jing Y."/>
            <person name="Jocker A."/>
            <person name="Kenton S.M."/>
            <person name="Kim D.J."/>
            <person name="Klee K."/>
            <person name="Lai H."/>
            <person name="Lang C."/>
            <person name="Lin S."/>
            <person name="Macmil S.L."/>
            <person name="Magdelenat G."/>
            <person name="Matthews L."/>
            <person name="McCorrison J."/>
            <person name="Monaghan E.L."/>
            <person name="Mun J.H."/>
            <person name="Najar F.Z."/>
            <person name="Nicholson C."/>
            <person name="Noirot C."/>
            <person name="O'Bleness M."/>
            <person name="Paule C.R."/>
            <person name="Poulain J."/>
            <person name="Prion F."/>
            <person name="Qin B."/>
            <person name="Qu C."/>
            <person name="Retzel E.F."/>
            <person name="Riddle C."/>
            <person name="Sallet E."/>
            <person name="Samain S."/>
            <person name="Samson N."/>
            <person name="Sanders I."/>
            <person name="Saurat O."/>
            <person name="Scarpelli C."/>
            <person name="Schiex T."/>
            <person name="Segurens B."/>
            <person name="Severin A.J."/>
            <person name="Sherrier D.J."/>
            <person name="Shi R."/>
            <person name="Sims S."/>
            <person name="Singer S.R."/>
            <person name="Sinharoy S."/>
            <person name="Sterck L."/>
            <person name="Viollet A."/>
            <person name="Wang B.B."/>
            <person name="Wang K."/>
            <person name="Wang M."/>
            <person name="Wang X."/>
            <person name="Warfsmann J."/>
            <person name="Weissenbach J."/>
            <person name="White D.D."/>
            <person name="White J.D."/>
            <person name="Wiley G.B."/>
            <person name="Wincker P."/>
            <person name="Xing Y."/>
            <person name="Yang L."/>
            <person name="Yao Z."/>
            <person name="Ying F."/>
            <person name="Zhai J."/>
            <person name="Zhou L."/>
            <person name="Zuber A."/>
            <person name="Denarie J."/>
            <person name="Dixon R.A."/>
            <person name="May G.D."/>
            <person name="Schwartz D.C."/>
            <person name="Rogers J."/>
            <person name="Quetier F."/>
            <person name="Town C.D."/>
            <person name="Roe B.A."/>
        </authorList>
    </citation>
    <scope>NUCLEOTIDE SEQUENCE [LARGE SCALE GENOMIC DNA]</scope>
    <source>
        <strain evidence="1">A17</strain>
        <strain evidence="2 3">cv. Jemalong A17</strain>
    </source>
</reference>
<keyword evidence="3" id="KW-1185">Reference proteome</keyword>
<name>A0A072V6K4_MEDTR</name>
<dbReference type="EMBL" id="CM001218">
    <property type="protein sequence ID" value="KEH37251.1"/>
    <property type="molecule type" value="Genomic_DNA"/>
</dbReference>
<gene>
    <name evidence="1" type="ordered locus">MTR_2g436640</name>
</gene>
<dbReference type="EnsemblPlants" id="KEH37251">
    <property type="protein sequence ID" value="KEH37251"/>
    <property type="gene ID" value="MTR_2g436640"/>
</dbReference>
<dbReference type="AlphaFoldDB" id="A0A072V6K4"/>
<evidence type="ECO:0000313" key="3">
    <source>
        <dbReference type="Proteomes" id="UP000002051"/>
    </source>
</evidence>
<reference evidence="1 3" key="2">
    <citation type="journal article" date="2014" name="BMC Genomics">
        <title>An improved genome release (version Mt4.0) for the model legume Medicago truncatula.</title>
        <authorList>
            <person name="Tang H."/>
            <person name="Krishnakumar V."/>
            <person name="Bidwell S."/>
            <person name="Rosen B."/>
            <person name="Chan A."/>
            <person name="Zhou S."/>
            <person name="Gentzbittel L."/>
            <person name="Childs K.L."/>
            <person name="Yandell M."/>
            <person name="Gundlach H."/>
            <person name="Mayer K.F."/>
            <person name="Schwartz D.C."/>
            <person name="Town C.D."/>
        </authorList>
    </citation>
    <scope>GENOME REANNOTATION</scope>
    <source>
        <strain evidence="1">A17</strain>
        <strain evidence="2 3">cv. Jemalong A17</strain>
    </source>
</reference>
<dbReference type="PANTHER" id="PTHR45669">
    <property type="entry name" value="GLUTAREDOXIN DOMAIN-CONTAINING CYSTEINE-RICH PROTEIN CG12206-RELATED"/>
    <property type="match status" value="1"/>
</dbReference>
<accession>A0A072V6K4</accession>
<dbReference type="Pfam" id="PF23733">
    <property type="entry name" value="GRXCR1-2_C"/>
    <property type="match status" value="1"/>
</dbReference>
<protein>
    <submittedName>
        <fullName evidence="1 2">Uncharacterized protein</fullName>
    </submittedName>
</protein>
<reference evidence="2" key="3">
    <citation type="submission" date="2015-04" db="UniProtKB">
        <authorList>
            <consortium name="EnsemblPlants"/>
        </authorList>
    </citation>
    <scope>IDENTIFICATION</scope>
    <source>
        <strain evidence="2">cv. Jemalong A17</strain>
    </source>
</reference>
<proteinExistence type="predicted"/>
<sequence length="172" mass="19547">MSKQQFSKFLSEINLSLITRKGLRTNWNSLARQRFKHLLGNSSLEDSQPVEIYQRGGFLKYIGGVEEIQKLHDDKKLEKLLDRCERIDDIEGGDGGCEACGDIKFVPCETYHKSCKIYYKGDYEEDDNCEVGGNYGLQLPNVHKCLLVTKLSKKILVLTLGLSSLYLNSQGY</sequence>
<dbReference type="PANTHER" id="PTHR45669:SF30">
    <property type="entry name" value="OS04G0641300 PROTEIN"/>
    <property type="match status" value="1"/>
</dbReference>
<dbReference type="Proteomes" id="UP000002051">
    <property type="component" value="Chromosome 2"/>
</dbReference>
<dbReference type="STRING" id="3880.A0A072V6K4"/>
<evidence type="ECO:0000313" key="2">
    <source>
        <dbReference type="EnsemblPlants" id="KEH37251"/>
    </source>
</evidence>
<dbReference type="HOGENOM" id="CLU_1557565_0_0_1"/>
<evidence type="ECO:0000313" key="1">
    <source>
        <dbReference type="EMBL" id="KEH37251.1"/>
    </source>
</evidence>
<organism evidence="1 3">
    <name type="scientific">Medicago truncatula</name>
    <name type="common">Barrel medic</name>
    <name type="synonym">Medicago tribuloides</name>
    <dbReference type="NCBI Taxonomy" id="3880"/>
    <lineage>
        <taxon>Eukaryota</taxon>
        <taxon>Viridiplantae</taxon>
        <taxon>Streptophyta</taxon>
        <taxon>Embryophyta</taxon>
        <taxon>Tracheophyta</taxon>
        <taxon>Spermatophyta</taxon>
        <taxon>Magnoliopsida</taxon>
        <taxon>eudicotyledons</taxon>
        <taxon>Gunneridae</taxon>
        <taxon>Pentapetalae</taxon>
        <taxon>rosids</taxon>
        <taxon>fabids</taxon>
        <taxon>Fabales</taxon>
        <taxon>Fabaceae</taxon>
        <taxon>Papilionoideae</taxon>
        <taxon>50 kb inversion clade</taxon>
        <taxon>NPAAA clade</taxon>
        <taxon>Hologalegina</taxon>
        <taxon>IRL clade</taxon>
        <taxon>Trifolieae</taxon>
        <taxon>Medicago</taxon>
    </lineage>
</organism>